<organism evidence="1 2">
    <name type="scientific">Cellvibrio mixtus</name>
    <dbReference type="NCBI Taxonomy" id="39650"/>
    <lineage>
        <taxon>Bacteria</taxon>
        <taxon>Pseudomonadati</taxon>
        <taxon>Pseudomonadota</taxon>
        <taxon>Gammaproteobacteria</taxon>
        <taxon>Cellvibrionales</taxon>
        <taxon>Cellvibrionaceae</taxon>
        <taxon>Cellvibrio</taxon>
    </lineage>
</organism>
<protein>
    <submittedName>
        <fullName evidence="1">Uncharacterized protein</fullName>
    </submittedName>
</protein>
<dbReference type="AlphaFoldDB" id="A0A266QAM1"/>
<dbReference type="PANTHER" id="PTHR42194:SF1">
    <property type="entry name" value="UPF0276 PROTEIN HI_1600"/>
    <property type="match status" value="1"/>
</dbReference>
<evidence type="ECO:0000313" key="1">
    <source>
        <dbReference type="EMBL" id="OZY86421.1"/>
    </source>
</evidence>
<dbReference type="InterPro" id="IPR007801">
    <property type="entry name" value="MbnB/TglH/ChrH"/>
</dbReference>
<dbReference type="NCBIfam" id="NF003818">
    <property type="entry name" value="PRK05409.1"/>
    <property type="match status" value="1"/>
</dbReference>
<evidence type="ECO:0000313" key="2">
    <source>
        <dbReference type="Proteomes" id="UP000216101"/>
    </source>
</evidence>
<dbReference type="SUPFAM" id="SSF51658">
    <property type="entry name" value="Xylose isomerase-like"/>
    <property type="match status" value="1"/>
</dbReference>
<proteinExistence type="predicted"/>
<sequence>MEQIDRGNYQLGLGVGLRNVHFEHIVREQPPVDWFEAISENFMDSGGRPRAMLRRIAEHYPIVLHGVSMSIGSTDPLNLDYLRRLKKLVDEIQPRWVSDHLCWAGVLGLNSHDLLPLPLNEDVLQHLIPRVHQVQDILQRPLVLENPSTYVRFRNSTISEPQFLRALCAATDCRLLLDVNNVYVSCFNAGTDPQAYLDEFPFDSVVQLHLAGHQHCGTHIIDTHDAPVCDDVWRLFHTAWHRSAGAATLLEWDGDVPPFEQLHAEVLRAREWIAATATSKMNSQPIQQQTANNSGFSTPLGFMVPDVMSGSRLYEEA</sequence>
<dbReference type="PANTHER" id="PTHR42194">
    <property type="entry name" value="UPF0276 PROTEIN HI_1600"/>
    <property type="match status" value="1"/>
</dbReference>
<gene>
    <name evidence="1" type="ORF">CBP51_05170</name>
</gene>
<dbReference type="EMBL" id="NHNI01000001">
    <property type="protein sequence ID" value="OZY86421.1"/>
    <property type="molecule type" value="Genomic_DNA"/>
</dbReference>
<dbReference type="Proteomes" id="UP000216101">
    <property type="component" value="Unassembled WGS sequence"/>
</dbReference>
<dbReference type="RefSeq" id="WP_094984091.1">
    <property type="nucleotide sequence ID" value="NZ_NHNI01000001.1"/>
</dbReference>
<comment type="caution">
    <text evidence="1">The sequence shown here is derived from an EMBL/GenBank/DDBJ whole genome shotgun (WGS) entry which is preliminary data.</text>
</comment>
<dbReference type="Pfam" id="PF05114">
    <property type="entry name" value="MbnB_TglH_ChrH"/>
    <property type="match status" value="1"/>
</dbReference>
<dbReference type="Gene3D" id="3.20.20.150">
    <property type="entry name" value="Divalent-metal-dependent TIM barrel enzymes"/>
    <property type="match status" value="1"/>
</dbReference>
<keyword evidence="2" id="KW-1185">Reference proteome</keyword>
<accession>A0A266QAM1</accession>
<name>A0A266QAM1_9GAMM</name>
<dbReference type="InterPro" id="IPR036237">
    <property type="entry name" value="Xyl_isomerase-like_sf"/>
</dbReference>
<reference evidence="2" key="1">
    <citation type="submission" date="2017-05" db="EMBL/GenBank/DDBJ databases">
        <authorList>
            <person name="Barney B.M."/>
        </authorList>
    </citation>
    <scope>NUCLEOTIDE SEQUENCE [LARGE SCALE GENOMIC DNA]</scope>
    <source>
        <strain evidence="2">PSBB022</strain>
    </source>
</reference>